<comment type="caution">
    <text evidence="2">The sequence shown here is derived from an EMBL/GenBank/DDBJ whole genome shotgun (WGS) entry which is preliminary data.</text>
</comment>
<sequence>MEPFSGTVSGGATGLGSSSLPPSPLRAPEGGFLSPKILCHKCASRLHLLDRWRKERKESSERPHRGTAAPGLVVLRLSLPHLSKVSLSQFLVESELLSRSLPRLHVKQLPLHKREISSPSVAKEILSETKYAPMVER</sequence>
<evidence type="ECO:0000256" key="1">
    <source>
        <dbReference type="SAM" id="MobiDB-lite"/>
    </source>
</evidence>
<dbReference type="AlphaFoldDB" id="A0A4Z2JC44"/>
<protein>
    <submittedName>
        <fullName evidence="2">Uncharacterized protein</fullName>
    </submittedName>
</protein>
<keyword evidence="3" id="KW-1185">Reference proteome</keyword>
<dbReference type="Proteomes" id="UP000314294">
    <property type="component" value="Unassembled WGS sequence"/>
</dbReference>
<reference evidence="2 3" key="1">
    <citation type="submission" date="2019-03" db="EMBL/GenBank/DDBJ databases">
        <title>First draft genome of Liparis tanakae, snailfish: a comprehensive survey of snailfish specific genes.</title>
        <authorList>
            <person name="Kim W."/>
            <person name="Song I."/>
            <person name="Jeong J.-H."/>
            <person name="Kim D."/>
            <person name="Kim S."/>
            <person name="Ryu S."/>
            <person name="Song J.Y."/>
            <person name="Lee S.K."/>
        </authorList>
    </citation>
    <scope>NUCLEOTIDE SEQUENCE [LARGE SCALE GENOMIC DNA]</scope>
    <source>
        <tissue evidence="2">Muscle</tissue>
    </source>
</reference>
<evidence type="ECO:0000313" key="3">
    <source>
        <dbReference type="Proteomes" id="UP000314294"/>
    </source>
</evidence>
<organism evidence="2 3">
    <name type="scientific">Liparis tanakae</name>
    <name type="common">Tanaka's snailfish</name>
    <dbReference type="NCBI Taxonomy" id="230148"/>
    <lineage>
        <taxon>Eukaryota</taxon>
        <taxon>Metazoa</taxon>
        <taxon>Chordata</taxon>
        <taxon>Craniata</taxon>
        <taxon>Vertebrata</taxon>
        <taxon>Euteleostomi</taxon>
        <taxon>Actinopterygii</taxon>
        <taxon>Neopterygii</taxon>
        <taxon>Teleostei</taxon>
        <taxon>Neoteleostei</taxon>
        <taxon>Acanthomorphata</taxon>
        <taxon>Eupercaria</taxon>
        <taxon>Perciformes</taxon>
        <taxon>Cottioidei</taxon>
        <taxon>Cottales</taxon>
        <taxon>Liparidae</taxon>
        <taxon>Liparis</taxon>
    </lineage>
</organism>
<accession>A0A4Z2JC44</accession>
<evidence type="ECO:0000313" key="2">
    <source>
        <dbReference type="EMBL" id="TNN87789.1"/>
    </source>
</evidence>
<feature type="region of interest" description="Disordered" evidence="1">
    <location>
        <begin position="1"/>
        <end position="28"/>
    </location>
</feature>
<dbReference type="EMBL" id="SRLO01000009">
    <property type="protein sequence ID" value="TNN87789.1"/>
    <property type="molecule type" value="Genomic_DNA"/>
</dbReference>
<gene>
    <name evidence="2" type="ORF">EYF80_002136</name>
</gene>
<name>A0A4Z2JC44_9TELE</name>
<proteinExistence type="predicted"/>